<dbReference type="EMBL" id="VKAC01000005">
    <property type="protein sequence ID" value="TXR56519.1"/>
    <property type="molecule type" value="Genomic_DNA"/>
</dbReference>
<comment type="caution">
    <text evidence="2">The sequence shown here is derived from an EMBL/GenBank/DDBJ whole genome shotgun (WGS) entry which is preliminary data.</text>
</comment>
<dbReference type="Pfam" id="PF01494">
    <property type="entry name" value="FAD_binding_3"/>
    <property type="match status" value="1"/>
</dbReference>
<dbReference type="OrthoDB" id="113955at2"/>
<accession>A0A5C8ZH98</accession>
<dbReference type="InterPro" id="IPR050407">
    <property type="entry name" value="Geranylgeranyl_reductase"/>
</dbReference>
<keyword evidence="2" id="KW-0503">Monooxygenase</keyword>
<dbReference type="PANTHER" id="PTHR42685">
    <property type="entry name" value="GERANYLGERANYL DIPHOSPHATE REDUCTASE"/>
    <property type="match status" value="1"/>
</dbReference>
<dbReference type="GO" id="GO:0004497">
    <property type="term" value="F:monooxygenase activity"/>
    <property type="evidence" value="ECO:0007669"/>
    <property type="project" value="UniProtKB-KW"/>
</dbReference>
<gene>
    <name evidence="2" type="ORF">FMM08_09015</name>
</gene>
<dbReference type="InterPro" id="IPR002938">
    <property type="entry name" value="FAD-bd"/>
</dbReference>
<proteinExistence type="predicted"/>
<dbReference type="GO" id="GO:0071949">
    <property type="term" value="F:FAD binding"/>
    <property type="evidence" value="ECO:0007669"/>
    <property type="project" value="InterPro"/>
</dbReference>
<feature type="domain" description="FAD-binding" evidence="1">
    <location>
        <begin position="107"/>
        <end position="314"/>
    </location>
</feature>
<evidence type="ECO:0000313" key="3">
    <source>
        <dbReference type="Proteomes" id="UP000321234"/>
    </source>
</evidence>
<dbReference type="Gene3D" id="3.50.50.60">
    <property type="entry name" value="FAD/NAD(P)-binding domain"/>
    <property type="match status" value="1"/>
</dbReference>
<dbReference type="SUPFAM" id="SSF51905">
    <property type="entry name" value="FAD/NAD(P)-binding domain"/>
    <property type="match status" value="1"/>
</dbReference>
<organism evidence="2 3">
    <name type="scientific">Quadrisphaera setariae</name>
    <dbReference type="NCBI Taxonomy" id="2593304"/>
    <lineage>
        <taxon>Bacteria</taxon>
        <taxon>Bacillati</taxon>
        <taxon>Actinomycetota</taxon>
        <taxon>Actinomycetes</taxon>
        <taxon>Kineosporiales</taxon>
        <taxon>Kineosporiaceae</taxon>
        <taxon>Quadrisphaera</taxon>
    </lineage>
</organism>
<evidence type="ECO:0000259" key="1">
    <source>
        <dbReference type="Pfam" id="PF01494"/>
    </source>
</evidence>
<evidence type="ECO:0000313" key="2">
    <source>
        <dbReference type="EMBL" id="TXR56519.1"/>
    </source>
</evidence>
<keyword evidence="2" id="KW-0560">Oxidoreductase</keyword>
<dbReference type="PRINTS" id="PR00420">
    <property type="entry name" value="RNGMNOXGNASE"/>
</dbReference>
<sequence>MGRVVDLAVVGGGPVGLATALRAVAAGLDVVVVEPRALSDTAAGSGGRAALPPVDKACGEGLLPGALAEVLALGVDPPGAPLTGVTYVLDDGRTARGGRPLEVGHDFSAGAGRGVRRTALHAALVQRAAAAGVPLLSGRAVDLAQDGARVRLDVVVPGGGGGPAVVRPLLARWVVGADGLHSVVRRAAGLEVRGTRPAAGRFGVRRHAAVAPWSGHVEVHWGRGVEGYVTPVSASEVGVAVLGPRGTTFSEGLAQLPLLAERLAGAAWTSSARGAGPLRQRVRAVTSGRVLLAGDAAGYVDALTGEGLRVGLAAARAAVDAVTGERPRWVARGYAEAWGRQTRTHRLLTVGLLAASGPRWVRAGLVPAAAAAPPVFAAVVERLAR</sequence>
<protein>
    <submittedName>
        <fullName evidence="2">Monooxygenase</fullName>
    </submittedName>
</protein>
<dbReference type="InterPro" id="IPR036188">
    <property type="entry name" value="FAD/NAD-bd_sf"/>
</dbReference>
<dbReference type="Proteomes" id="UP000321234">
    <property type="component" value="Unassembled WGS sequence"/>
</dbReference>
<name>A0A5C8ZH98_9ACTN</name>
<dbReference type="AlphaFoldDB" id="A0A5C8ZH98"/>
<keyword evidence="3" id="KW-1185">Reference proteome</keyword>
<dbReference type="PANTHER" id="PTHR42685:SF19">
    <property type="entry name" value="POSSIBLE OXIDOREDUCTASE"/>
    <property type="match status" value="1"/>
</dbReference>
<reference evidence="2 3" key="1">
    <citation type="submission" date="2019-07" db="EMBL/GenBank/DDBJ databases">
        <title>Quadrisphaera sp. strain DD2A genome sequencing and assembly.</title>
        <authorList>
            <person name="Kim I."/>
        </authorList>
    </citation>
    <scope>NUCLEOTIDE SEQUENCE [LARGE SCALE GENOMIC DNA]</scope>
    <source>
        <strain evidence="2 3">DD2A</strain>
    </source>
</reference>